<comment type="caution">
    <text evidence="3">The sequence shown here is derived from an EMBL/GenBank/DDBJ whole genome shotgun (WGS) entry which is preliminary data.</text>
</comment>
<feature type="compositionally biased region" description="Acidic residues" evidence="1">
    <location>
        <begin position="595"/>
        <end position="607"/>
    </location>
</feature>
<feature type="region of interest" description="Disordered" evidence="1">
    <location>
        <begin position="576"/>
        <end position="716"/>
    </location>
</feature>
<feature type="region of interest" description="Disordered" evidence="1">
    <location>
        <begin position="917"/>
        <end position="950"/>
    </location>
</feature>
<feature type="compositionally biased region" description="Basic and acidic residues" evidence="1">
    <location>
        <begin position="608"/>
        <end position="622"/>
    </location>
</feature>
<accession>A0A6L2J9C8</accession>
<gene>
    <name evidence="3" type="ORF">Tci_005499</name>
</gene>
<evidence type="ECO:0000256" key="1">
    <source>
        <dbReference type="SAM" id="MobiDB-lite"/>
    </source>
</evidence>
<name>A0A6L2J9C8_TANCI</name>
<protein>
    <recommendedName>
        <fullName evidence="2">Retrovirus-related Pol polyprotein from transposon TNT 1-94-like beta-barrel domain-containing protein</fullName>
    </recommendedName>
</protein>
<evidence type="ECO:0000259" key="2">
    <source>
        <dbReference type="Pfam" id="PF22936"/>
    </source>
</evidence>
<dbReference type="CDD" id="cd09272">
    <property type="entry name" value="RNase_HI_RT_Ty1"/>
    <property type="match status" value="1"/>
</dbReference>
<dbReference type="EMBL" id="BKCJ010000473">
    <property type="protein sequence ID" value="GEU33521.1"/>
    <property type="molecule type" value="Genomic_DNA"/>
</dbReference>
<dbReference type="AlphaFoldDB" id="A0A6L2J9C8"/>
<dbReference type="InterPro" id="IPR054722">
    <property type="entry name" value="PolX-like_BBD"/>
</dbReference>
<feature type="compositionally biased region" description="Low complexity" evidence="1">
    <location>
        <begin position="221"/>
        <end position="235"/>
    </location>
</feature>
<proteinExistence type="predicted"/>
<sequence>MRHYRFCNTKPGMYAIDVEPISPRLRNNKEVHLDYLKHFKESVATLYEIVEEAKVERPLDRSVAPACLYTKHSQKLLEYVVQIVLWYLDSGCSNHMTEDRSRLRNFMKKFIRTVRFRNDHFGAIMGYGDYAIGDNVISKYMTRSFISDAWKNKFRARTKYGSCSTLCTPTNKDLEILFQPMFDEYLEPPCVDRPVSLAPAVPVPVNSAGTPSSTTIDHDTPSPSRSPSSSALQSPCLHQGIAAKSTRMDENSFAPIDNDPFLNIFATKPTSVASSSTDARPSDTCVSSEEGSVWFKAGSSGMKFRMDSRDPVDTLMVDRLKLDEDPLGILVDQTQFRSMVGSLMYLTASRPDLVFVVCMCARYQASPTKKKLEALKRVFCAIALCCNNVQYSRSKHIDIRHHFIQEQVEKGVVELFFVTTDYQLTDIFTKALPMERFEFLLLQLDTMADMNILANDAPAEQALAIAPPTRMDDQILPSNIDYVERIWEEFVQSIQTFLTDRKNFATASRGKKKTTHLLILSIRYVGKDGMEIFGMPIPNALLTDEIKGAPYYGKYQEHVAKYQQYLDAVHGKAKKEKQQSLQKLPRLLNPSAEDVSIEEPTYNEEEENLQRDLELSLKEQAERTQGPSHPVVIKEPDYGKIQSLLDVQGKGKEKKRTPMPTEASRPVESPSLNAKLALTDSEKEYDDEVAKINTRDQDEGQAGPNPKSQPQSSHVVHARPNLKPMDLEATDALPLQNPEQLDEEFTTTAYPNIQENLKLPSKDPVIPKEPVSSTGTLSSLQNLEKELNFTDQFFVEKQHEEEPGKTNVESEYNLALEERLDKHRSRLYKLENLNIPHQVSKAVDKIVTDVVDWAMQAPIRAHFSDLPVVDMKEILQQRMLKDKSYEAHEDHKKLYDALEKSLERDYSDQLLSDLEEARKKKRKRRDIPRTTFGSPPPQPPPLPPPAGASDASNLEYLRYGTKGSSPTLLISKIKDASYPDFGLELLVPEQMWIDDVCTYDISAKYGISHWWFNRQKIYIERHASLADFQEHTIAKKDFKNLNPSDFEDLNLLLLQGHLDHLPGYEFKHDYTIIESPRAVVFPVNNNERKIMRFNKIYKFSDGTLRQILEALAYRVKEFKIKQLNPGMNTRFWTQKDMTRSKEFIAAIKRRLKTRRIYQNLECFVGERVRDIDYRLLQITK</sequence>
<reference evidence="3" key="1">
    <citation type="journal article" date="2019" name="Sci. Rep.">
        <title>Draft genome of Tanacetum cinerariifolium, the natural source of mosquito coil.</title>
        <authorList>
            <person name="Yamashiro T."/>
            <person name="Shiraishi A."/>
            <person name="Satake H."/>
            <person name="Nakayama K."/>
        </authorList>
    </citation>
    <scope>NUCLEOTIDE SEQUENCE</scope>
</reference>
<feature type="compositionally biased region" description="Basic and acidic residues" evidence="1">
    <location>
        <begin position="688"/>
        <end position="698"/>
    </location>
</feature>
<feature type="region of interest" description="Disordered" evidence="1">
    <location>
        <begin position="206"/>
        <end position="235"/>
    </location>
</feature>
<evidence type="ECO:0000313" key="3">
    <source>
        <dbReference type="EMBL" id="GEU33521.1"/>
    </source>
</evidence>
<dbReference type="InterPro" id="IPR003903">
    <property type="entry name" value="UIM_dom"/>
</dbReference>
<organism evidence="3">
    <name type="scientific">Tanacetum cinerariifolium</name>
    <name type="common">Dalmatian daisy</name>
    <name type="synonym">Chrysanthemum cinerariifolium</name>
    <dbReference type="NCBI Taxonomy" id="118510"/>
    <lineage>
        <taxon>Eukaryota</taxon>
        <taxon>Viridiplantae</taxon>
        <taxon>Streptophyta</taxon>
        <taxon>Embryophyta</taxon>
        <taxon>Tracheophyta</taxon>
        <taxon>Spermatophyta</taxon>
        <taxon>Magnoliopsida</taxon>
        <taxon>eudicotyledons</taxon>
        <taxon>Gunneridae</taxon>
        <taxon>Pentapetalae</taxon>
        <taxon>asterids</taxon>
        <taxon>campanulids</taxon>
        <taxon>Asterales</taxon>
        <taxon>Asteraceae</taxon>
        <taxon>Asteroideae</taxon>
        <taxon>Anthemideae</taxon>
        <taxon>Anthemidinae</taxon>
        <taxon>Tanacetum</taxon>
    </lineage>
</organism>
<feature type="compositionally biased region" description="Pro residues" evidence="1">
    <location>
        <begin position="934"/>
        <end position="946"/>
    </location>
</feature>
<dbReference type="Pfam" id="PF22936">
    <property type="entry name" value="Pol_BBD"/>
    <property type="match status" value="1"/>
</dbReference>
<dbReference type="PANTHER" id="PTHR11439">
    <property type="entry name" value="GAG-POL-RELATED RETROTRANSPOSON"/>
    <property type="match status" value="1"/>
</dbReference>
<feature type="domain" description="Retrovirus-related Pol polyprotein from transposon TNT 1-94-like beta-barrel" evidence="2">
    <location>
        <begin position="86"/>
        <end position="132"/>
    </location>
</feature>
<dbReference type="PROSITE" id="PS50330">
    <property type="entry name" value="UIM"/>
    <property type="match status" value="1"/>
</dbReference>
<dbReference type="PANTHER" id="PTHR11439:SF463">
    <property type="entry name" value="REVERSE TRANSCRIPTASE TY1_COPIA-TYPE DOMAIN-CONTAINING PROTEIN"/>
    <property type="match status" value="1"/>
</dbReference>